<gene>
    <name evidence="1" type="ORF">E5331_18975</name>
</gene>
<name>A0AC61REV8_9BACT</name>
<sequence length="184" mass="21105">MKTDDFLSVGLANAERCNPGISSFDCVESDKNAVLKKVTVVNMPEDTLVLKLEHIGFEGIVRDKSIPKKWGYNQHSDYVFITADKCIFIEMKSNPKLMNVKEEVRKKFISDNCLVGYFDSIFENLLSKNIFFGKRSFHYVLFHGAFPMSKPNFNPIDFVANDSPNSFRSFSLVDGSKIKFDWLY</sequence>
<protein>
    <submittedName>
        <fullName evidence="1">Uncharacterized protein</fullName>
    </submittedName>
</protein>
<keyword evidence="2" id="KW-1185">Reference proteome</keyword>
<evidence type="ECO:0000313" key="1">
    <source>
        <dbReference type="EMBL" id="TGY75985.1"/>
    </source>
</evidence>
<comment type="caution">
    <text evidence="1">The sequence shown here is derived from an EMBL/GenBank/DDBJ whole genome shotgun (WGS) entry which is preliminary data.</text>
</comment>
<dbReference type="Proteomes" id="UP000306319">
    <property type="component" value="Unassembled WGS sequence"/>
</dbReference>
<dbReference type="EMBL" id="SRYB01000046">
    <property type="protein sequence ID" value="TGY75985.1"/>
    <property type="molecule type" value="Genomic_DNA"/>
</dbReference>
<evidence type="ECO:0000313" key="2">
    <source>
        <dbReference type="Proteomes" id="UP000306319"/>
    </source>
</evidence>
<reference evidence="1" key="1">
    <citation type="submission" date="2019-04" db="EMBL/GenBank/DDBJ databases">
        <title>Microbes associate with the intestines of laboratory mice.</title>
        <authorList>
            <person name="Navarre W."/>
            <person name="Wong E."/>
            <person name="Huang K."/>
            <person name="Tropini C."/>
            <person name="Ng K."/>
            <person name="Yu B."/>
        </authorList>
    </citation>
    <scope>NUCLEOTIDE SEQUENCE</scope>
    <source>
        <strain evidence="1">NM04_E33</strain>
    </source>
</reference>
<accession>A0AC61REV8</accession>
<proteinExistence type="predicted"/>
<organism evidence="1 2">
    <name type="scientific">Lepagella muris</name>
    <dbReference type="NCBI Taxonomy" id="3032870"/>
    <lineage>
        <taxon>Bacteria</taxon>
        <taxon>Pseudomonadati</taxon>
        <taxon>Bacteroidota</taxon>
        <taxon>Bacteroidia</taxon>
        <taxon>Bacteroidales</taxon>
        <taxon>Muribaculaceae</taxon>
        <taxon>Lepagella</taxon>
    </lineage>
</organism>